<protein>
    <submittedName>
        <fullName evidence="1">Uncharacterized protein</fullName>
    </submittedName>
</protein>
<evidence type="ECO:0000313" key="1">
    <source>
        <dbReference type="EMBL" id="PKA51715.1"/>
    </source>
</evidence>
<keyword evidence="2" id="KW-1185">Reference proteome</keyword>
<organism evidence="1 2">
    <name type="scientific">Apostasia shenzhenica</name>
    <dbReference type="NCBI Taxonomy" id="1088818"/>
    <lineage>
        <taxon>Eukaryota</taxon>
        <taxon>Viridiplantae</taxon>
        <taxon>Streptophyta</taxon>
        <taxon>Embryophyta</taxon>
        <taxon>Tracheophyta</taxon>
        <taxon>Spermatophyta</taxon>
        <taxon>Magnoliopsida</taxon>
        <taxon>Liliopsida</taxon>
        <taxon>Asparagales</taxon>
        <taxon>Orchidaceae</taxon>
        <taxon>Apostasioideae</taxon>
        <taxon>Apostasia</taxon>
    </lineage>
</organism>
<dbReference type="Proteomes" id="UP000236161">
    <property type="component" value="Unassembled WGS sequence"/>
</dbReference>
<reference evidence="1 2" key="1">
    <citation type="journal article" date="2017" name="Nature">
        <title>The Apostasia genome and the evolution of orchids.</title>
        <authorList>
            <person name="Zhang G.Q."/>
            <person name="Liu K.W."/>
            <person name="Li Z."/>
            <person name="Lohaus R."/>
            <person name="Hsiao Y.Y."/>
            <person name="Niu S.C."/>
            <person name="Wang J.Y."/>
            <person name="Lin Y.C."/>
            <person name="Xu Q."/>
            <person name="Chen L.J."/>
            <person name="Yoshida K."/>
            <person name="Fujiwara S."/>
            <person name="Wang Z.W."/>
            <person name="Zhang Y.Q."/>
            <person name="Mitsuda N."/>
            <person name="Wang M."/>
            <person name="Liu G.H."/>
            <person name="Pecoraro L."/>
            <person name="Huang H.X."/>
            <person name="Xiao X.J."/>
            <person name="Lin M."/>
            <person name="Wu X.Y."/>
            <person name="Wu W.L."/>
            <person name="Chen Y.Y."/>
            <person name="Chang S.B."/>
            <person name="Sakamoto S."/>
            <person name="Ohme-Takagi M."/>
            <person name="Yagi M."/>
            <person name="Zeng S.J."/>
            <person name="Shen C.Y."/>
            <person name="Yeh C.M."/>
            <person name="Luo Y.B."/>
            <person name="Tsai W.C."/>
            <person name="Van de Peer Y."/>
            <person name="Liu Z.J."/>
        </authorList>
    </citation>
    <scope>NUCLEOTIDE SEQUENCE [LARGE SCALE GENOMIC DNA]</scope>
    <source>
        <strain evidence="2">cv. Shenzhen</strain>
        <tissue evidence="1">Stem</tissue>
    </source>
</reference>
<proteinExistence type="predicted"/>
<dbReference type="EMBL" id="KZ452013">
    <property type="protein sequence ID" value="PKA51715.1"/>
    <property type="molecule type" value="Genomic_DNA"/>
</dbReference>
<accession>A0A2I0A876</accession>
<evidence type="ECO:0000313" key="2">
    <source>
        <dbReference type="Proteomes" id="UP000236161"/>
    </source>
</evidence>
<dbReference type="AlphaFoldDB" id="A0A2I0A876"/>
<name>A0A2I0A876_9ASPA</name>
<gene>
    <name evidence="1" type="ORF">AXF42_Ash003082</name>
</gene>
<sequence length="116" mass="12386">MRVVRGRCEIWSRVGGVESSRACGAGRPRLGVRGRRGRAGVEWRRLGTRVGAVCARAWGERVCGAVAAGPARVRARVQRTSKQGGVRRTLVRGAHTLAQARRGNRLGTSGGAARQC</sequence>